<dbReference type="KEGG" id="bspl:114863231"/>
<dbReference type="PANTHER" id="PTHR22803">
    <property type="entry name" value="MANNOSE, PHOSPHOLIPASE, LECTIN RECEPTOR RELATED"/>
    <property type="match status" value="1"/>
</dbReference>
<dbReference type="InterPro" id="IPR001304">
    <property type="entry name" value="C-type_lectin-like"/>
</dbReference>
<dbReference type="PROSITE" id="PS00615">
    <property type="entry name" value="C_TYPE_LECTIN_1"/>
    <property type="match status" value="1"/>
</dbReference>
<name>A0A9W2XV88_BETSP</name>
<evidence type="ECO:0000256" key="2">
    <source>
        <dbReference type="ARBA" id="ARBA00023157"/>
    </source>
</evidence>
<keyword evidence="4" id="KW-0812">Transmembrane</keyword>
<keyword evidence="3" id="KW-0175">Coiled coil</keyword>
<dbReference type="InterPro" id="IPR050111">
    <property type="entry name" value="C-type_lectin/snaclec_domain"/>
</dbReference>
<dbReference type="InterPro" id="IPR016186">
    <property type="entry name" value="C-type_lectin-like/link_sf"/>
</dbReference>
<dbReference type="CDD" id="cd03590">
    <property type="entry name" value="CLECT_DC-SIGN_like"/>
    <property type="match status" value="1"/>
</dbReference>
<feature type="transmembrane region" description="Helical" evidence="4">
    <location>
        <begin position="67"/>
        <end position="88"/>
    </location>
</feature>
<evidence type="ECO:0000313" key="7">
    <source>
        <dbReference type="RefSeq" id="XP_055365495.1"/>
    </source>
</evidence>
<accession>A0A9W2XV88</accession>
<protein>
    <submittedName>
        <fullName evidence="7">CD209 antigen-like protein E</fullName>
    </submittedName>
</protein>
<dbReference type="PROSITE" id="PS50041">
    <property type="entry name" value="C_TYPE_LECTIN_2"/>
    <property type="match status" value="1"/>
</dbReference>
<dbReference type="Pfam" id="PF00059">
    <property type="entry name" value="Lectin_C"/>
    <property type="match status" value="1"/>
</dbReference>
<keyword evidence="2" id="KW-1015">Disulfide bond</keyword>
<evidence type="ECO:0000259" key="5">
    <source>
        <dbReference type="PROSITE" id="PS50041"/>
    </source>
</evidence>
<reference evidence="7" key="1">
    <citation type="submission" date="2025-08" db="UniProtKB">
        <authorList>
            <consortium name="RefSeq"/>
        </authorList>
    </citation>
    <scope>IDENTIFICATION</scope>
</reference>
<evidence type="ECO:0000256" key="3">
    <source>
        <dbReference type="SAM" id="Coils"/>
    </source>
</evidence>
<dbReference type="Gene3D" id="1.20.5.400">
    <property type="match status" value="1"/>
</dbReference>
<evidence type="ECO:0000313" key="6">
    <source>
        <dbReference type="Proteomes" id="UP000515150"/>
    </source>
</evidence>
<dbReference type="RefSeq" id="XP_055365495.1">
    <property type="nucleotide sequence ID" value="XM_055509520.1"/>
</dbReference>
<dbReference type="GO" id="GO:0030246">
    <property type="term" value="F:carbohydrate binding"/>
    <property type="evidence" value="ECO:0007669"/>
    <property type="project" value="UniProtKB-KW"/>
</dbReference>
<feature type="domain" description="C-type lectin" evidence="5">
    <location>
        <begin position="155"/>
        <end position="269"/>
    </location>
</feature>
<dbReference type="SMART" id="SM00034">
    <property type="entry name" value="CLECT"/>
    <property type="match status" value="1"/>
</dbReference>
<dbReference type="Gene3D" id="3.10.100.10">
    <property type="entry name" value="Mannose-Binding Protein A, subunit A"/>
    <property type="match status" value="1"/>
</dbReference>
<evidence type="ECO:0000256" key="4">
    <source>
        <dbReference type="SAM" id="Phobius"/>
    </source>
</evidence>
<gene>
    <name evidence="7" type="primary">LOC114863231</name>
</gene>
<proteinExistence type="predicted"/>
<feature type="coiled-coil region" evidence="3">
    <location>
        <begin position="102"/>
        <end position="150"/>
    </location>
</feature>
<evidence type="ECO:0000256" key="1">
    <source>
        <dbReference type="ARBA" id="ARBA00022734"/>
    </source>
</evidence>
<dbReference type="Proteomes" id="UP000515150">
    <property type="component" value="Chromosome 1"/>
</dbReference>
<keyword evidence="6" id="KW-1185">Reference proteome</keyword>
<dbReference type="InterPro" id="IPR033989">
    <property type="entry name" value="CD209-like_CTLD"/>
</dbReference>
<dbReference type="InterPro" id="IPR016187">
    <property type="entry name" value="CTDL_fold"/>
</dbReference>
<organism evidence="6 7">
    <name type="scientific">Betta splendens</name>
    <name type="common">Siamese fighting fish</name>
    <dbReference type="NCBI Taxonomy" id="158456"/>
    <lineage>
        <taxon>Eukaryota</taxon>
        <taxon>Metazoa</taxon>
        <taxon>Chordata</taxon>
        <taxon>Craniata</taxon>
        <taxon>Vertebrata</taxon>
        <taxon>Euteleostomi</taxon>
        <taxon>Actinopterygii</taxon>
        <taxon>Neopterygii</taxon>
        <taxon>Teleostei</taxon>
        <taxon>Neoteleostei</taxon>
        <taxon>Acanthomorphata</taxon>
        <taxon>Anabantaria</taxon>
        <taxon>Anabantiformes</taxon>
        <taxon>Anabantoidei</taxon>
        <taxon>Osphronemidae</taxon>
        <taxon>Betta</taxon>
    </lineage>
</organism>
<keyword evidence="1" id="KW-0430">Lectin</keyword>
<dbReference type="InterPro" id="IPR018378">
    <property type="entry name" value="C-type_lectin_CS"/>
</dbReference>
<dbReference type="SUPFAM" id="SSF56436">
    <property type="entry name" value="C-type lectin-like"/>
    <property type="match status" value="1"/>
</dbReference>
<dbReference type="AlphaFoldDB" id="A0A9W2XV88"/>
<sequence>MELLDICVDVEKPSGRCIKCKTERKTDINSSENIYENEDMLNTLETNTMEPAVSGAGNLNKSCRAAAVSWVMLFLLLAGLITLAVLLVKCKSACKMEMDLLYNNLTRERNEVQMQNKNLSEEQDQLQNRFEDVTNERNDVQKKLQALQSLGWTFFSQSLYYVSSVQKSWNESRDDCLQKGADLVIIDSHEEQEFTRSFKKSSWIGLTDIDTEGTWKWVDGTPLTTSYWAVHEPNGFPGRDEDCAEIIPYILFKSWNDVSCNFKKFWICEKVIS</sequence>
<keyword evidence="4" id="KW-1133">Transmembrane helix</keyword>
<dbReference type="GeneID" id="114863231"/>
<keyword evidence="4" id="KW-0472">Membrane</keyword>
<dbReference type="OrthoDB" id="8950604at2759"/>